<dbReference type="PRINTS" id="PR00922">
    <property type="entry name" value="DADACBPTASE3"/>
</dbReference>
<reference evidence="5" key="2">
    <citation type="submission" date="2020-09" db="EMBL/GenBank/DDBJ databases">
        <authorList>
            <person name="Sun Q."/>
            <person name="Zhou Y."/>
        </authorList>
    </citation>
    <scope>NUCLEOTIDE SEQUENCE</scope>
    <source>
        <strain evidence="5">CGMCC 1.16548</strain>
    </source>
</reference>
<evidence type="ECO:0000256" key="2">
    <source>
        <dbReference type="ARBA" id="ARBA00022801"/>
    </source>
</evidence>
<accession>A0A8J3M0M7</accession>
<keyword evidence="4" id="KW-0472">Membrane</keyword>
<organism evidence="5 6">
    <name type="scientific">Pseudolysinimonas yzui</name>
    <dbReference type="NCBI Taxonomy" id="2708254"/>
    <lineage>
        <taxon>Bacteria</taxon>
        <taxon>Bacillati</taxon>
        <taxon>Actinomycetota</taxon>
        <taxon>Actinomycetes</taxon>
        <taxon>Micrococcales</taxon>
        <taxon>Microbacteriaceae</taxon>
        <taxon>Pseudolysinimonas</taxon>
    </lineage>
</organism>
<feature type="transmembrane region" description="Helical" evidence="4">
    <location>
        <begin position="21"/>
        <end position="52"/>
    </location>
</feature>
<name>A0A8J3M0M7_9MICO</name>
<dbReference type="SUPFAM" id="SSF56601">
    <property type="entry name" value="beta-lactamase/transpeptidase-like"/>
    <property type="match status" value="1"/>
</dbReference>
<dbReference type="GO" id="GO:0000270">
    <property type="term" value="P:peptidoglycan metabolic process"/>
    <property type="evidence" value="ECO:0007669"/>
    <property type="project" value="TreeGrafter"/>
</dbReference>
<evidence type="ECO:0008006" key="7">
    <source>
        <dbReference type="Google" id="ProtNLM"/>
    </source>
</evidence>
<dbReference type="EMBL" id="BNAI01000002">
    <property type="protein sequence ID" value="GHF14578.1"/>
    <property type="molecule type" value="Genomic_DNA"/>
</dbReference>
<protein>
    <recommendedName>
        <fullName evidence="7">D-alanyl-D-alanine carboxypeptidase/D-alanyl-D-alanine-endopeptidase</fullName>
    </recommendedName>
</protein>
<evidence type="ECO:0000313" key="6">
    <source>
        <dbReference type="Proteomes" id="UP000617531"/>
    </source>
</evidence>
<feature type="region of interest" description="Disordered" evidence="3">
    <location>
        <begin position="233"/>
        <end position="252"/>
    </location>
</feature>
<evidence type="ECO:0000256" key="1">
    <source>
        <dbReference type="ARBA" id="ARBA00006096"/>
    </source>
</evidence>
<reference evidence="5" key="1">
    <citation type="journal article" date="2014" name="Int. J. Syst. Evol. Microbiol.">
        <title>Complete genome sequence of Corynebacterium casei LMG S-19264T (=DSM 44701T), isolated from a smear-ripened cheese.</title>
        <authorList>
            <consortium name="US DOE Joint Genome Institute (JGI-PGF)"/>
            <person name="Walter F."/>
            <person name="Albersmeier A."/>
            <person name="Kalinowski J."/>
            <person name="Ruckert C."/>
        </authorList>
    </citation>
    <scope>NUCLEOTIDE SEQUENCE</scope>
    <source>
        <strain evidence="5">CGMCC 1.16548</strain>
    </source>
</reference>
<dbReference type="InterPro" id="IPR000667">
    <property type="entry name" value="Peptidase_S13"/>
</dbReference>
<dbReference type="NCBIfam" id="TIGR00666">
    <property type="entry name" value="PBP4"/>
    <property type="match status" value="1"/>
</dbReference>
<comment type="caution">
    <text evidence="5">The sequence shown here is derived from an EMBL/GenBank/DDBJ whole genome shotgun (WGS) entry which is preliminary data.</text>
</comment>
<comment type="similarity">
    <text evidence="1">Belongs to the peptidase S13 family.</text>
</comment>
<dbReference type="Proteomes" id="UP000617531">
    <property type="component" value="Unassembled WGS sequence"/>
</dbReference>
<dbReference type="GO" id="GO:0006508">
    <property type="term" value="P:proteolysis"/>
    <property type="evidence" value="ECO:0007669"/>
    <property type="project" value="InterPro"/>
</dbReference>
<dbReference type="AlphaFoldDB" id="A0A8J3M0M7"/>
<keyword evidence="4" id="KW-0812">Transmembrane</keyword>
<dbReference type="PANTHER" id="PTHR30023">
    <property type="entry name" value="D-ALANYL-D-ALANINE CARBOXYPEPTIDASE"/>
    <property type="match status" value="1"/>
</dbReference>
<evidence type="ECO:0000313" key="5">
    <source>
        <dbReference type="EMBL" id="GHF14578.1"/>
    </source>
</evidence>
<dbReference type="InterPro" id="IPR012338">
    <property type="entry name" value="Beta-lactam/transpept-like"/>
</dbReference>
<dbReference type="Gene3D" id="3.40.710.10">
    <property type="entry name" value="DD-peptidase/beta-lactamase superfamily"/>
    <property type="match status" value="2"/>
</dbReference>
<evidence type="ECO:0000256" key="4">
    <source>
        <dbReference type="SAM" id="Phobius"/>
    </source>
</evidence>
<dbReference type="PANTHER" id="PTHR30023:SF0">
    <property type="entry name" value="PENICILLIN-SENSITIVE CARBOXYPEPTIDASE A"/>
    <property type="match status" value="1"/>
</dbReference>
<evidence type="ECO:0000256" key="3">
    <source>
        <dbReference type="SAM" id="MobiDB-lite"/>
    </source>
</evidence>
<dbReference type="GO" id="GO:0004185">
    <property type="term" value="F:serine-type carboxypeptidase activity"/>
    <property type="evidence" value="ECO:0007669"/>
    <property type="project" value="InterPro"/>
</dbReference>
<sequence>MDAEGEKPRGTGAFFAKHPTGWLIGAIVVVFALLGTGAVFAGVSVGSAAAVLPSPTPTPEPPRDVPEGDLAASRLRTCSIAGLAADPRLMALSGYVVRVDTQEVLFDRAGTTPARTASVLKLLTAAAALATVGPDYRIRTSVYPGSQAGSIVLVGRGDATLSRLPAGQESVYKGAPKLADLAAQVLANYSGAPITNIVLDASYWSTADKWDPAWKRSEQTQGYHSEVTALQVDGDRANPAAQDSPRSTDPVGRAGQYFLDALRAADTEGEVAGNVTLSTGSAVNTSTVLGEVQSQPLSVIIPHMLLVSDNTMAEMIARITSKESALNGSAASLQQAIPSALSTIGIPATGITIKDGSGLSEFNAVPPATVTQLMIAVNNATAPNLDVILNGLPVAGQSGTLAGRFTGANAVARGHVFAKTGWIDTSYSLGGLVQAADGTVFAFAFYAIGDGIQSNARAALDTLTTGVFTCGDNLSNN</sequence>
<proteinExistence type="inferred from homology"/>
<keyword evidence="2" id="KW-0378">Hydrolase</keyword>
<keyword evidence="4" id="KW-1133">Transmembrane helix</keyword>
<gene>
    <name evidence="5" type="ORF">GCM10011600_14400</name>
</gene>
<dbReference type="Pfam" id="PF02113">
    <property type="entry name" value="Peptidase_S13"/>
    <property type="match status" value="2"/>
</dbReference>
<keyword evidence="6" id="KW-1185">Reference proteome</keyword>